<dbReference type="Proteomes" id="UP001164539">
    <property type="component" value="Chromosome 8"/>
</dbReference>
<reference evidence="1 2" key="1">
    <citation type="journal article" date="2023" name="Science">
        <title>Complex scaffold remodeling in plant triterpene biosynthesis.</title>
        <authorList>
            <person name="De La Pena R."/>
            <person name="Hodgson H."/>
            <person name="Liu J.C."/>
            <person name="Stephenson M.J."/>
            <person name="Martin A.C."/>
            <person name="Owen C."/>
            <person name="Harkess A."/>
            <person name="Leebens-Mack J."/>
            <person name="Jimenez L.E."/>
            <person name="Osbourn A."/>
            <person name="Sattely E.S."/>
        </authorList>
    </citation>
    <scope>NUCLEOTIDE SEQUENCE [LARGE SCALE GENOMIC DNA]</scope>
    <source>
        <strain evidence="2">cv. JPN11</strain>
        <tissue evidence="1">Leaf</tissue>
    </source>
</reference>
<proteinExistence type="predicted"/>
<evidence type="ECO:0000313" key="1">
    <source>
        <dbReference type="EMBL" id="KAJ4713339.1"/>
    </source>
</evidence>
<sequence>MMMMMNNGPSPILSEAGPVMIIGSTGFIGRFVTEACIDSGRLTYLLVRSRGLTSPPASKSSVLNSFKEKGANIIHGSINDQDFMVKVLREYGIEVVISAVGGESTNDQLTLVEAIRAAGTVKRFLPSEFGHDIDRADPVEPGLRMYNEKRQVRRAIEKGGIPYTYICCNSIAAWPYHDNTHPSEVLPPLDQLNIYGDGSVKAYFVAGSDIGKFTIKAMDDVRTLNKTLHFQPPNNLLNMNDLASLWEKKIGRSIPRVTITEDDLLDAAGEMRIPASVVAALTHDIFIKGCQINYLMDKATDIEACSLYPETPFTSIDECFNGFVAKIVENQKLVNKQQAAGNNNGIIIPNRKQEALAIATCS</sequence>
<protein>
    <submittedName>
        <fullName evidence="1">Leucoanthocyanidin reductase-like</fullName>
    </submittedName>
</protein>
<comment type="caution">
    <text evidence="1">The sequence shown here is derived from an EMBL/GenBank/DDBJ whole genome shotgun (WGS) entry which is preliminary data.</text>
</comment>
<keyword evidence="2" id="KW-1185">Reference proteome</keyword>
<organism evidence="1 2">
    <name type="scientific">Melia azedarach</name>
    <name type="common">Chinaberry tree</name>
    <dbReference type="NCBI Taxonomy" id="155640"/>
    <lineage>
        <taxon>Eukaryota</taxon>
        <taxon>Viridiplantae</taxon>
        <taxon>Streptophyta</taxon>
        <taxon>Embryophyta</taxon>
        <taxon>Tracheophyta</taxon>
        <taxon>Spermatophyta</taxon>
        <taxon>Magnoliopsida</taxon>
        <taxon>eudicotyledons</taxon>
        <taxon>Gunneridae</taxon>
        <taxon>Pentapetalae</taxon>
        <taxon>rosids</taxon>
        <taxon>malvids</taxon>
        <taxon>Sapindales</taxon>
        <taxon>Meliaceae</taxon>
        <taxon>Melia</taxon>
    </lineage>
</organism>
<dbReference type="EMBL" id="CM051401">
    <property type="protein sequence ID" value="KAJ4713339.1"/>
    <property type="molecule type" value="Genomic_DNA"/>
</dbReference>
<accession>A0ACC1XRJ4</accession>
<name>A0ACC1XRJ4_MELAZ</name>
<gene>
    <name evidence="1" type="ORF">OWV82_015446</name>
</gene>
<evidence type="ECO:0000313" key="2">
    <source>
        <dbReference type="Proteomes" id="UP001164539"/>
    </source>
</evidence>